<reference evidence="2" key="1">
    <citation type="submission" date="2018-06" db="EMBL/GenBank/DDBJ databases">
        <title>Complete genome of Pseudomonas insecticola strain QZS01.</title>
        <authorList>
            <person name="Wang J."/>
            <person name="Su Q."/>
        </authorList>
    </citation>
    <scope>NUCLEOTIDE SEQUENCE [LARGE SCALE GENOMIC DNA]</scope>
    <source>
        <strain evidence="2">QZS01</strain>
    </source>
</reference>
<evidence type="ECO:0000313" key="1">
    <source>
        <dbReference type="EMBL" id="AZS49473.1"/>
    </source>
</evidence>
<evidence type="ECO:0000313" key="2">
    <source>
        <dbReference type="Proteomes" id="UP000273143"/>
    </source>
</evidence>
<dbReference type="Proteomes" id="UP000273143">
    <property type="component" value="Chromosome"/>
</dbReference>
<organism evidence="1 2">
    <name type="scientific">Entomomonas moraniae</name>
    <dbReference type="NCBI Taxonomy" id="2213226"/>
    <lineage>
        <taxon>Bacteria</taxon>
        <taxon>Pseudomonadati</taxon>
        <taxon>Pseudomonadota</taxon>
        <taxon>Gammaproteobacteria</taxon>
        <taxon>Pseudomonadales</taxon>
        <taxon>Pseudomonadaceae</taxon>
        <taxon>Entomomonas</taxon>
    </lineage>
</organism>
<protein>
    <recommendedName>
        <fullName evidence="3">DUF3077 domain-containing protein</fullName>
    </recommendedName>
</protein>
<dbReference type="RefSeq" id="WP_127161684.1">
    <property type="nucleotide sequence ID" value="NZ_CP029822.1"/>
</dbReference>
<name>A0A3S9XAK0_9GAMM</name>
<dbReference type="EMBL" id="CP029822">
    <property type="protein sequence ID" value="AZS49473.1"/>
    <property type="molecule type" value="Genomic_DNA"/>
</dbReference>
<proteinExistence type="predicted"/>
<sequence>MTDTPNNTTKQSKKTSIAPCFIPLSLNSQSGNEHVLYYNANASLDDIFECAMARLQAVTNLLENLYEFDKAENSGVYAISAVSALLLNDAMTLLQEFHPVANRLKKSE</sequence>
<evidence type="ECO:0008006" key="3">
    <source>
        <dbReference type="Google" id="ProtNLM"/>
    </source>
</evidence>
<accession>A0A3S9XAK0</accession>
<dbReference type="AlphaFoldDB" id="A0A3S9XAK0"/>
<keyword evidence="2" id="KW-1185">Reference proteome</keyword>
<dbReference type="KEGG" id="emo:DM558_01185"/>
<gene>
    <name evidence="1" type="ORF">DM558_01185</name>
</gene>